<sequence length="262" mass="28879">MTLTMPVLPPPRLSTIPCCPKCGNDLSLTFNPTANSSLAGHDADETTTAAALHAAQRQIDELQAQIRLLNTKATAAVDRWADYEDELSTLRRDLQRERQGSVTPQTPTVQTPTSPPRLITGSPSAGVSSFATAATNRISALLSRNGQTLSYTPGASPPPSTDDLLDALTREHGMRLAAEGKLNDTSREVEELSVTLFEQANEMVATERRARAQLEERVGELERRDKDKGRRLQRLESAMGRIERARNLLKEEVVINELEERR</sequence>
<dbReference type="InterPro" id="IPR009449">
    <property type="entry name" value="Sec2_N"/>
</dbReference>
<keyword evidence="1 2" id="KW-0175">Coiled coil</keyword>
<dbReference type="PANTHER" id="PTHR14430:SF4">
    <property type="entry name" value="GDP_GTP EXCHANGE FACTOR SEC2 N-TERMINAL DOMAIN-CONTAINING PROTEIN"/>
    <property type="match status" value="1"/>
</dbReference>
<organism evidence="5 6">
    <name type="scientific">Cryphonectria parasitica (strain ATCC 38755 / EP155)</name>
    <dbReference type="NCBI Taxonomy" id="660469"/>
    <lineage>
        <taxon>Eukaryota</taxon>
        <taxon>Fungi</taxon>
        <taxon>Dikarya</taxon>
        <taxon>Ascomycota</taxon>
        <taxon>Pezizomycotina</taxon>
        <taxon>Sordariomycetes</taxon>
        <taxon>Sordariomycetidae</taxon>
        <taxon>Diaporthales</taxon>
        <taxon>Cryphonectriaceae</taxon>
        <taxon>Cryphonectria-Endothia species complex</taxon>
        <taxon>Cryphonectria</taxon>
    </lineage>
</organism>
<feature type="region of interest" description="Disordered" evidence="3">
    <location>
        <begin position="93"/>
        <end position="125"/>
    </location>
</feature>
<keyword evidence="6" id="KW-1185">Reference proteome</keyword>
<dbReference type="PANTHER" id="PTHR14430">
    <property type="entry name" value="RABIN3-RELATED"/>
    <property type="match status" value="1"/>
</dbReference>
<dbReference type="GO" id="GO:0051286">
    <property type="term" value="C:cell tip"/>
    <property type="evidence" value="ECO:0007669"/>
    <property type="project" value="TreeGrafter"/>
</dbReference>
<dbReference type="Gene3D" id="6.10.140.910">
    <property type="match status" value="1"/>
</dbReference>
<dbReference type="Proteomes" id="UP000803844">
    <property type="component" value="Unassembled WGS sequence"/>
</dbReference>
<dbReference type="GO" id="GO:0006887">
    <property type="term" value="P:exocytosis"/>
    <property type="evidence" value="ECO:0007669"/>
    <property type="project" value="TreeGrafter"/>
</dbReference>
<dbReference type="GO" id="GO:0005085">
    <property type="term" value="F:guanyl-nucleotide exchange factor activity"/>
    <property type="evidence" value="ECO:0007669"/>
    <property type="project" value="InterPro"/>
</dbReference>
<evidence type="ECO:0000256" key="3">
    <source>
        <dbReference type="SAM" id="MobiDB-lite"/>
    </source>
</evidence>
<evidence type="ECO:0000313" key="6">
    <source>
        <dbReference type="Proteomes" id="UP000803844"/>
    </source>
</evidence>
<dbReference type="RefSeq" id="XP_040782233.1">
    <property type="nucleotide sequence ID" value="XM_040921179.1"/>
</dbReference>
<evidence type="ECO:0000256" key="2">
    <source>
        <dbReference type="SAM" id="Coils"/>
    </source>
</evidence>
<name>A0A9P5CVD2_CRYP1</name>
<evidence type="ECO:0000259" key="4">
    <source>
        <dbReference type="Pfam" id="PF06428"/>
    </source>
</evidence>
<dbReference type="InterPro" id="IPR040351">
    <property type="entry name" value="RAB3IL/RAB3IP/Sec2"/>
</dbReference>
<dbReference type="Pfam" id="PF06428">
    <property type="entry name" value="Sec2p"/>
    <property type="match status" value="1"/>
</dbReference>
<dbReference type="GO" id="GO:0070319">
    <property type="term" value="C:Golgi to plasma membrane transport vesicle"/>
    <property type="evidence" value="ECO:0007669"/>
    <property type="project" value="TreeGrafter"/>
</dbReference>
<reference evidence="5" key="1">
    <citation type="journal article" date="2020" name="Phytopathology">
        <title>Genome sequence of the chestnut blight fungus Cryphonectria parasitica EP155: A fundamental resource for an archetypical invasive plant pathogen.</title>
        <authorList>
            <person name="Crouch J.A."/>
            <person name="Dawe A."/>
            <person name="Aerts A."/>
            <person name="Barry K."/>
            <person name="Churchill A.C.L."/>
            <person name="Grimwood J."/>
            <person name="Hillman B."/>
            <person name="Milgroom M.G."/>
            <person name="Pangilinan J."/>
            <person name="Smith M."/>
            <person name="Salamov A."/>
            <person name="Schmutz J."/>
            <person name="Yadav J."/>
            <person name="Grigoriev I.V."/>
            <person name="Nuss D."/>
        </authorList>
    </citation>
    <scope>NUCLEOTIDE SEQUENCE</scope>
    <source>
        <strain evidence="5">EP155</strain>
    </source>
</reference>
<dbReference type="SUPFAM" id="SSF144284">
    <property type="entry name" value="Sec2 N-terminal region"/>
    <property type="match status" value="1"/>
</dbReference>
<evidence type="ECO:0000256" key="1">
    <source>
        <dbReference type="ARBA" id="ARBA00023054"/>
    </source>
</evidence>
<dbReference type="OrthoDB" id="5560525at2759"/>
<protein>
    <recommendedName>
        <fullName evidence="4">GDP/GTP exchange factor Sec2 N-terminal domain-containing protein</fullName>
    </recommendedName>
</protein>
<gene>
    <name evidence="5" type="ORF">M406DRAFT_336747</name>
</gene>
<evidence type="ECO:0000313" key="5">
    <source>
        <dbReference type="EMBL" id="KAF3771272.1"/>
    </source>
</evidence>
<feature type="coiled-coil region" evidence="2">
    <location>
        <begin position="197"/>
        <end position="252"/>
    </location>
</feature>
<feature type="domain" description="GDP/GTP exchange factor Sec2 N-terminal" evidence="4">
    <location>
        <begin position="163"/>
        <end position="236"/>
    </location>
</feature>
<dbReference type="AlphaFoldDB" id="A0A9P5CVD2"/>
<feature type="compositionally biased region" description="Low complexity" evidence="3">
    <location>
        <begin position="101"/>
        <end position="112"/>
    </location>
</feature>
<dbReference type="EMBL" id="MU032344">
    <property type="protein sequence ID" value="KAF3771272.1"/>
    <property type="molecule type" value="Genomic_DNA"/>
</dbReference>
<proteinExistence type="predicted"/>
<comment type="caution">
    <text evidence="5">The sequence shown here is derived from an EMBL/GenBank/DDBJ whole genome shotgun (WGS) entry which is preliminary data.</text>
</comment>
<accession>A0A9P5CVD2</accession>
<dbReference type="GeneID" id="63838308"/>
<feature type="coiled-coil region" evidence="2">
    <location>
        <begin position="52"/>
        <end position="79"/>
    </location>
</feature>